<evidence type="ECO:0000313" key="3">
    <source>
        <dbReference type="Proteomes" id="UP000214600"/>
    </source>
</evidence>
<accession>A0A228HTL7</accession>
<dbReference type="Proteomes" id="UP000214600">
    <property type="component" value="Unassembled WGS sequence"/>
</dbReference>
<dbReference type="EMBL" id="NKFA01000035">
    <property type="protein sequence ID" value="OXI33477.1"/>
    <property type="molecule type" value="Genomic_DNA"/>
</dbReference>
<evidence type="ECO:0000259" key="1">
    <source>
        <dbReference type="Pfam" id="PF13276"/>
    </source>
</evidence>
<evidence type="ECO:0000313" key="2">
    <source>
        <dbReference type="EMBL" id="OXI33477.1"/>
    </source>
</evidence>
<comment type="caution">
    <text evidence="2">The sequence shown here is derived from an EMBL/GenBank/DDBJ whole genome shotgun (WGS) entry which is preliminary data.</text>
</comment>
<feature type="domain" description="HTH-like" evidence="1">
    <location>
        <begin position="77"/>
        <end position="128"/>
    </location>
</feature>
<protein>
    <recommendedName>
        <fullName evidence="1">HTH-like domain-containing protein</fullName>
    </recommendedName>
</protein>
<sequence>MSGIVPVVRSGRKRRRGAPVGTVSVCLRRSEIVDDLRDERSDAQVVVGDEAPLADDRCAGAVRSSQMERVTYFQSAALKGLITSVWDERFGVVGVRKVWHQLLCDDVKIARCTVGRLLKARGVESVRRGFCLEIAWWLTGCRIRLPPGHFLPPRAP</sequence>
<organism evidence="2 3">
    <name type="scientific">Burkholderia aenigmatica</name>
    <dbReference type="NCBI Taxonomy" id="2015348"/>
    <lineage>
        <taxon>Bacteria</taxon>
        <taxon>Pseudomonadati</taxon>
        <taxon>Pseudomonadota</taxon>
        <taxon>Betaproteobacteria</taxon>
        <taxon>Burkholderiales</taxon>
        <taxon>Burkholderiaceae</taxon>
        <taxon>Burkholderia</taxon>
        <taxon>Burkholderia cepacia complex</taxon>
    </lineage>
</organism>
<dbReference type="AlphaFoldDB" id="A0A228HTL7"/>
<reference evidence="2 3" key="2">
    <citation type="submission" date="2017-08" db="EMBL/GenBank/DDBJ databases">
        <title>WGS of novel Burkholderia cepaca complex species.</title>
        <authorList>
            <person name="Lipuma J."/>
            <person name="Spilker T."/>
        </authorList>
    </citation>
    <scope>NUCLEOTIDE SEQUENCE [LARGE SCALE GENOMIC DNA]</scope>
    <source>
        <strain evidence="2 3">AU17325</strain>
    </source>
</reference>
<gene>
    <name evidence="2" type="ORF">CFB84_38845</name>
</gene>
<dbReference type="InterPro" id="IPR025948">
    <property type="entry name" value="HTH-like_dom"/>
</dbReference>
<dbReference type="Pfam" id="PF13276">
    <property type="entry name" value="HTH_21"/>
    <property type="match status" value="1"/>
</dbReference>
<name>A0A228HTL7_9BURK</name>
<proteinExistence type="predicted"/>
<reference evidence="3" key="1">
    <citation type="submission" date="2017-06" db="EMBL/GenBank/DDBJ databases">
        <authorList>
            <person name="LiPuma J."/>
            <person name="Spilker T."/>
        </authorList>
    </citation>
    <scope>NUCLEOTIDE SEQUENCE [LARGE SCALE GENOMIC DNA]</scope>
    <source>
        <strain evidence="3">AU17325</strain>
    </source>
</reference>